<organism evidence="2 3">
    <name type="scientific">Cylindrotheca closterium</name>
    <dbReference type="NCBI Taxonomy" id="2856"/>
    <lineage>
        <taxon>Eukaryota</taxon>
        <taxon>Sar</taxon>
        <taxon>Stramenopiles</taxon>
        <taxon>Ochrophyta</taxon>
        <taxon>Bacillariophyta</taxon>
        <taxon>Bacillariophyceae</taxon>
        <taxon>Bacillariophycidae</taxon>
        <taxon>Bacillariales</taxon>
        <taxon>Bacillariaceae</taxon>
        <taxon>Cylindrotheca</taxon>
    </lineage>
</organism>
<feature type="region of interest" description="Disordered" evidence="1">
    <location>
        <begin position="1"/>
        <end position="33"/>
    </location>
</feature>
<evidence type="ECO:0000313" key="3">
    <source>
        <dbReference type="Proteomes" id="UP001295423"/>
    </source>
</evidence>
<feature type="region of interest" description="Disordered" evidence="1">
    <location>
        <begin position="83"/>
        <end position="109"/>
    </location>
</feature>
<gene>
    <name evidence="2" type="ORF">CYCCA115_LOCUS20451</name>
</gene>
<dbReference type="Proteomes" id="UP001295423">
    <property type="component" value="Unassembled WGS sequence"/>
</dbReference>
<accession>A0AAD2G6F6</accession>
<name>A0AAD2G6F6_9STRA</name>
<dbReference type="EMBL" id="CAKOGP040002169">
    <property type="protein sequence ID" value="CAJ1964058.1"/>
    <property type="molecule type" value="Genomic_DNA"/>
</dbReference>
<protein>
    <submittedName>
        <fullName evidence="2">Uncharacterized protein</fullName>
    </submittedName>
</protein>
<feature type="compositionally biased region" description="Low complexity" evidence="1">
    <location>
        <begin position="94"/>
        <end position="106"/>
    </location>
</feature>
<reference evidence="2" key="1">
    <citation type="submission" date="2023-08" db="EMBL/GenBank/DDBJ databases">
        <authorList>
            <person name="Audoor S."/>
            <person name="Bilcke G."/>
        </authorList>
    </citation>
    <scope>NUCLEOTIDE SEQUENCE</scope>
</reference>
<sequence length="228" mass="25856">MTATVASCDSSFSMTSDPQHRHHHRHSNSFSSLASSYSATDVESLYDEFERANTQQLLLRPLAILATSSPEINLLTRQSFPQQQLHAQHHRQGSLSSQSSLSTCSSHQGPPMLPTNLFLPDFALEASPTDTEFRRLQPRLLPPEDSDEDTENQHYHHNQRSVSFSKRKSGPNHRVRKSRLSQRKGPTHRRISFDSLPTLEEMEGEFLRACSVQSNRKSLKGRKSDFCS</sequence>
<comment type="caution">
    <text evidence="2">The sequence shown here is derived from an EMBL/GenBank/DDBJ whole genome shotgun (WGS) entry which is preliminary data.</text>
</comment>
<feature type="compositionally biased region" description="Basic residues" evidence="1">
    <location>
        <begin position="155"/>
        <end position="190"/>
    </location>
</feature>
<evidence type="ECO:0000256" key="1">
    <source>
        <dbReference type="SAM" id="MobiDB-lite"/>
    </source>
</evidence>
<keyword evidence="3" id="KW-1185">Reference proteome</keyword>
<dbReference type="AlphaFoldDB" id="A0AAD2G6F6"/>
<proteinExistence type="predicted"/>
<feature type="compositionally biased region" description="Polar residues" evidence="1">
    <location>
        <begin position="1"/>
        <end position="17"/>
    </location>
</feature>
<feature type="region of interest" description="Disordered" evidence="1">
    <location>
        <begin position="140"/>
        <end position="194"/>
    </location>
</feature>
<evidence type="ECO:0000313" key="2">
    <source>
        <dbReference type="EMBL" id="CAJ1964058.1"/>
    </source>
</evidence>